<keyword evidence="7" id="KW-0808">Transferase</keyword>
<dbReference type="InterPro" id="IPR005467">
    <property type="entry name" value="His_kinase_dom"/>
</dbReference>
<evidence type="ECO:0000313" key="7">
    <source>
        <dbReference type="EMBL" id="SMF95540.1"/>
    </source>
</evidence>
<dbReference type="PANTHER" id="PTHR43547:SF2">
    <property type="entry name" value="HYBRID SIGNAL TRANSDUCTION HISTIDINE KINASE C"/>
    <property type="match status" value="1"/>
</dbReference>
<feature type="region of interest" description="Disordered" evidence="5">
    <location>
        <begin position="40"/>
        <end position="59"/>
    </location>
</feature>
<evidence type="ECO:0000256" key="2">
    <source>
        <dbReference type="ARBA" id="ARBA00012438"/>
    </source>
</evidence>
<dbReference type="Gene3D" id="3.30.565.10">
    <property type="entry name" value="Histidine kinase-like ATPase, C-terminal domain"/>
    <property type="match status" value="1"/>
</dbReference>
<gene>
    <name evidence="7" type="ORF">SAMN02949497_2905</name>
</gene>
<evidence type="ECO:0000256" key="1">
    <source>
        <dbReference type="ARBA" id="ARBA00000085"/>
    </source>
</evidence>
<dbReference type="SUPFAM" id="SSF55874">
    <property type="entry name" value="ATPase domain of HSP90 chaperone/DNA topoisomerase II/histidine kinase"/>
    <property type="match status" value="1"/>
</dbReference>
<dbReference type="PROSITE" id="PS50109">
    <property type="entry name" value="HIS_KIN"/>
    <property type="match status" value="1"/>
</dbReference>
<dbReference type="GO" id="GO:0000155">
    <property type="term" value="F:phosphorelay sensor kinase activity"/>
    <property type="evidence" value="ECO:0007669"/>
    <property type="project" value="InterPro"/>
</dbReference>
<feature type="coiled-coil region" evidence="4">
    <location>
        <begin position="64"/>
        <end position="94"/>
    </location>
</feature>
<feature type="domain" description="Histidine kinase" evidence="6">
    <location>
        <begin position="111"/>
        <end position="330"/>
    </location>
</feature>
<organism evidence="7 8">
    <name type="scientific">Methylomagnum ishizawai</name>
    <dbReference type="NCBI Taxonomy" id="1760988"/>
    <lineage>
        <taxon>Bacteria</taxon>
        <taxon>Pseudomonadati</taxon>
        <taxon>Pseudomonadota</taxon>
        <taxon>Gammaproteobacteria</taxon>
        <taxon>Methylococcales</taxon>
        <taxon>Methylococcaceae</taxon>
        <taxon>Methylomagnum</taxon>
    </lineage>
</organism>
<evidence type="ECO:0000259" key="6">
    <source>
        <dbReference type="PROSITE" id="PS50109"/>
    </source>
</evidence>
<sequence length="330" mass="36500">MDFPWKPWGWVQGVQQAAAMEKQYTPPPDQGVPADRYALLPPETYSNGPARQGKAVPTASEEECRVLRERIRLSEQARQRAEAENRRLAGLLADSGGTGLEARHYADFLSVLVHEFRNPLTPILTSAQLLKRYGMARPELLESAAGSIERQVRQLSQMIADLSDFSRMEQGRLELNLESLDAVALTRHAAETWRQHLAKRRQSLKVELPPESWSVQADPVRLGRTLEILLAHASRYTPAEGEVRLWLRRDGRCVSWGVQAEAMGLAPARLEHLFEPFVPFDPPLHGGKHEGMGIALALARCYTGLQGGSLRAEVVGAGPGGCFLLVLPPG</sequence>
<comment type="catalytic activity">
    <reaction evidence="1">
        <text>ATP + protein L-histidine = ADP + protein N-phospho-L-histidine.</text>
        <dbReference type="EC" id="2.7.13.3"/>
    </reaction>
</comment>
<dbReference type="InterPro" id="IPR003661">
    <property type="entry name" value="HisK_dim/P_dom"/>
</dbReference>
<proteinExistence type="predicted"/>
<dbReference type="InterPro" id="IPR036097">
    <property type="entry name" value="HisK_dim/P_sf"/>
</dbReference>
<dbReference type="Proteomes" id="UP000192923">
    <property type="component" value="Unassembled WGS sequence"/>
</dbReference>
<dbReference type="EC" id="2.7.13.3" evidence="2"/>
<accession>A0A1Y6CZ91</accession>
<keyword evidence="8" id="KW-1185">Reference proteome</keyword>
<dbReference type="AlphaFoldDB" id="A0A1Y6CZ91"/>
<dbReference type="CDD" id="cd00082">
    <property type="entry name" value="HisKA"/>
    <property type="match status" value="1"/>
</dbReference>
<dbReference type="SMART" id="SM00388">
    <property type="entry name" value="HisKA"/>
    <property type="match status" value="1"/>
</dbReference>
<dbReference type="Gene3D" id="1.10.287.130">
    <property type="match status" value="1"/>
</dbReference>
<reference evidence="7 8" key="1">
    <citation type="submission" date="2016-12" db="EMBL/GenBank/DDBJ databases">
        <authorList>
            <person name="Song W.-J."/>
            <person name="Kurnit D.M."/>
        </authorList>
    </citation>
    <scope>NUCLEOTIDE SEQUENCE [LARGE SCALE GENOMIC DNA]</scope>
    <source>
        <strain evidence="7 8">175</strain>
    </source>
</reference>
<evidence type="ECO:0000256" key="5">
    <source>
        <dbReference type="SAM" id="MobiDB-lite"/>
    </source>
</evidence>
<dbReference type="SUPFAM" id="SSF47384">
    <property type="entry name" value="Homodimeric domain of signal transducing histidine kinase"/>
    <property type="match status" value="1"/>
</dbReference>
<dbReference type="Pfam" id="PF02518">
    <property type="entry name" value="HATPase_c"/>
    <property type="match status" value="1"/>
</dbReference>
<keyword evidence="4" id="KW-0175">Coiled coil</keyword>
<dbReference type="PANTHER" id="PTHR43547">
    <property type="entry name" value="TWO-COMPONENT HISTIDINE KINASE"/>
    <property type="match status" value="1"/>
</dbReference>
<dbReference type="STRING" id="1760988.SAMN02949497_2905"/>
<keyword evidence="7" id="KW-0418">Kinase</keyword>
<evidence type="ECO:0000256" key="4">
    <source>
        <dbReference type="SAM" id="Coils"/>
    </source>
</evidence>
<name>A0A1Y6CZ91_9GAMM</name>
<dbReference type="InterPro" id="IPR003594">
    <property type="entry name" value="HATPase_dom"/>
</dbReference>
<dbReference type="Pfam" id="PF00512">
    <property type="entry name" value="HisKA"/>
    <property type="match status" value="1"/>
</dbReference>
<dbReference type="EMBL" id="FXAM01000001">
    <property type="protein sequence ID" value="SMF95540.1"/>
    <property type="molecule type" value="Genomic_DNA"/>
</dbReference>
<evidence type="ECO:0000256" key="3">
    <source>
        <dbReference type="ARBA" id="ARBA00022553"/>
    </source>
</evidence>
<keyword evidence="3" id="KW-0597">Phosphoprotein</keyword>
<dbReference type="InterPro" id="IPR036890">
    <property type="entry name" value="HATPase_C_sf"/>
</dbReference>
<evidence type="ECO:0000313" key="8">
    <source>
        <dbReference type="Proteomes" id="UP000192923"/>
    </source>
</evidence>
<dbReference type="SMART" id="SM00387">
    <property type="entry name" value="HATPase_c"/>
    <property type="match status" value="1"/>
</dbReference>
<protein>
    <recommendedName>
        <fullName evidence="2">histidine kinase</fullName>
        <ecNumber evidence="2">2.7.13.3</ecNumber>
    </recommendedName>
</protein>